<name>A0A4Q0P3Y2_9FLAO</name>
<dbReference type="AlphaFoldDB" id="A0A4Q0P3Y2"/>
<accession>A0A4Q0P3Y2</accession>
<dbReference type="Proteomes" id="UP000289859">
    <property type="component" value="Unassembled WGS sequence"/>
</dbReference>
<organism evidence="1 2">
    <name type="scientific">Leeuwenhoekiella polynyae</name>
    <dbReference type="NCBI Taxonomy" id="1550906"/>
    <lineage>
        <taxon>Bacteria</taxon>
        <taxon>Pseudomonadati</taxon>
        <taxon>Bacteroidota</taxon>
        <taxon>Flavobacteriia</taxon>
        <taxon>Flavobacteriales</taxon>
        <taxon>Flavobacteriaceae</taxon>
        <taxon>Leeuwenhoekiella</taxon>
    </lineage>
</organism>
<dbReference type="EMBL" id="QOVK01000008">
    <property type="protein sequence ID" value="RXG21274.1"/>
    <property type="molecule type" value="Genomic_DNA"/>
</dbReference>
<evidence type="ECO:0000313" key="1">
    <source>
        <dbReference type="EMBL" id="RXG21274.1"/>
    </source>
</evidence>
<gene>
    <name evidence="1" type="ORF">DSM02_2129</name>
</gene>
<comment type="caution">
    <text evidence="1">The sequence shown here is derived from an EMBL/GenBank/DDBJ whole genome shotgun (WGS) entry which is preliminary data.</text>
</comment>
<keyword evidence="2" id="KW-1185">Reference proteome</keyword>
<evidence type="ECO:0000313" key="2">
    <source>
        <dbReference type="Proteomes" id="UP000289859"/>
    </source>
</evidence>
<reference evidence="1 2" key="1">
    <citation type="submission" date="2018-07" db="EMBL/GenBank/DDBJ databases">
        <title>Leeuwenhoekiella genomics.</title>
        <authorList>
            <person name="Tahon G."/>
            <person name="Willems A."/>
        </authorList>
    </citation>
    <scope>NUCLEOTIDE SEQUENCE [LARGE SCALE GENOMIC DNA]</scope>
    <source>
        <strain evidence="1 2">LMG 29608</strain>
    </source>
</reference>
<sequence>MTWNLSGQNTVVEEFINQIIKLEAPGNYNYYCLAPQSRTQGEDGQAIDWRDYNLENIRYLTEGESISGPETIKKVYFLKYNTPETEYDSIVKNKKPNTLYVRKRWYWGKKRVWKEVVKAWKIDKNRHIEEQVFYSISKPIFSDNGTYARISIFKQKRCSGIGFTALYKNEDGTWIKDMEYDHINTKTVMTDSYCGEILVSYKN</sequence>
<proteinExistence type="predicted"/>
<protein>
    <submittedName>
        <fullName evidence="1">Uncharacterized protein</fullName>
    </submittedName>
</protein>